<feature type="transmembrane region" description="Helical" evidence="3">
    <location>
        <begin position="45"/>
        <end position="63"/>
    </location>
</feature>
<dbReference type="EMBL" id="JBFMKM010000018">
    <property type="protein sequence ID" value="KAL1296760.1"/>
    <property type="molecule type" value="Genomic_DNA"/>
</dbReference>
<dbReference type="InterPro" id="IPR020846">
    <property type="entry name" value="MFS_dom"/>
</dbReference>
<dbReference type="Proteomes" id="UP001562354">
    <property type="component" value="Unassembled WGS sequence"/>
</dbReference>
<evidence type="ECO:0000259" key="4">
    <source>
        <dbReference type="PROSITE" id="PS50850"/>
    </source>
</evidence>
<dbReference type="PANTHER" id="PTHR23520:SF5">
    <property type="entry name" value="TRANSPORTER, PUTATIVE (AFU_ORTHOLOGUE AFUA_3G04000)-RELATED"/>
    <property type="match status" value="1"/>
</dbReference>
<proteinExistence type="predicted"/>
<evidence type="ECO:0000313" key="5">
    <source>
        <dbReference type="EMBL" id="KAL1296760.1"/>
    </source>
</evidence>
<dbReference type="InterPro" id="IPR011701">
    <property type="entry name" value="MFS"/>
</dbReference>
<feature type="transmembrane region" description="Helical" evidence="3">
    <location>
        <begin position="280"/>
        <end position="305"/>
    </location>
</feature>
<feature type="transmembrane region" description="Helical" evidence="3">
    <location>
        <begin position="99"/>
        <end position="132"/>
    </location>
</feature>
<feature type="transmembrane region" description="Helical" evidence="3">
    <location>
        <begin position="359"/>
        <end position="379"/>
    </location>
</feature>
<dbReference type="PANTHER" id="PTHR23520">
    <property type="entry name" value="TRANSPORTER, PUTATIVE (AFU_ORTHOLOGUE AFUA_3G04000)-RELATED"/>
    <property type="match status" value="1"/>
</dbReference>
<feature type="transmembrane region" description="Helical" evidence="3">
    <location>
        <begin position="317"/>
        <end position="339"/>
    </location>
</feature>
<dbReference type="Gene3D" id="1.20.1250.20">
    <property type="entry name" value="MFS general substrate transporter like domains"/>
    <property type="match status" value="1"/>
</dbReference>
<sequence>MTTSIPATQTISAYFFRCCDEIGLISLHYAPLDTKLLCLQRFVRFIAYGGTTLILATYLSVLGNSDGRIGLFMTLTLVGDVVISFFLTLFADRLGRKMILVVGSLLMVGSGIVFGLTSNFYLLLLAAVFGVISPSGNEVGPFRAVEESTLAHLTPEAARGDIFAWYVLIGYAGTAIGTIVSGWVVERLRVTRGDVVFAYRVVFWIYAAMGTLKFLMACALSKNIEAEETDPVIIDQGDEEAPLLVDRPVDAAGNEEDNDSGEPKTNKTFMGIGRENLSTYIQLCLFFGLDSFASGLATTTWLTYYFHLKFNLQEGKLGSLFSGLAIIIALSVLVASSIAKRIGNIKAMAFTHLPSAITLMLIPLPSTVGPAIAFLIIRACSQSMDTAPRTAFLTAVIVPRERTAVMGFINVVKTMTQSLGPLVTGVLAGRGAFGVSFIIAGALKIVYDLGILAVFVGHKSQAGKEPEGGLAVAVERENDEEDD</sequence>
<dbReference type="Pfam" id="PF07690">
    <property type="entry name" value="MFS_1"/>
    <property type="match status" value="1"/>
</dbReference>
<dbReference type="PROSITE" id="PS50850">
    <property type="entry name" value="MFS"/>
    <property type="match status" value="1"/>
</dbReference>
<keyword evidence="3" id="KW-0812">Transmembrane</keyword>
<name>A0ABR3P2C3_9PEZI</name>
<keyword evidence="3" id="KW-1133">Transmembrane helix</keyword>
<dbReference type="GeneID" id="95973929"/>
<reference evidence="5 6" key="1">
    <citation type="submission" date="2024-07" db="EMBL/GenBank/DDBJ databases">
        <title>Draft sequence of the Neodothiora populina.</title>
        <authorList>
            <person name="Drown D.D."/>
            <person name="Schuette U.S."/>
            <person name="Buechlein A.B."/>
            <person name="Rusch D.R."/>
            <person name="Winton L.W."/>
            <person name="Adams G.A."/>
        </authorList>
    </citation>
    <scope>NUCLEOTIDE SEQUENCE [LARGE SCALE GENOMIC DNA]</scope>
    <source>
        <strain evidence="5 6">CPC 39397</strain>
    </source>
</reference>
<dbReference type="SUPFAM" id="SSF103473">
    <property type="entry name" value="MFS general substrate transporter"/>
    <property type="match status" value="1"/>
</dbReference>
<feature type="transmembrane region" description="Helical" evidence="3">
    <location>
        <begin position="69"/>
        <end position="90"/>
    </location>
</feature>
<comment type="subcellular location">
    <subcellularLocation>
        <location evidence="1">Membrane</location>
        <topology evidence="1">Multi-pass membrane protein</topology>
    </subcellularLocation>
</comment>
<evidence type="ECO:0000313" key="6">
    <source>
        <dbReference type="Proteomes" id="UP001562354"/>
    </source>
</evidence>
<feature type="transmembrane region" description="Helical" evidence="3">
    <location>
        <begin position="197"/>
        <end position="216"/>
    </location>
</feature>
<dbReference type="RefSeq" id="XP_069196442.1">
    <property type="nucleotide sequence ID" value="XM_069341652.1"/>
</dbReference>
<keyword evidence="6" id="KW-1185">Reference proteome</keyword>
<feature type="region of interest" description="Disordered" evidence="2">
    <location>
        <begin position="462"/>
        <end position="483"/>
    </location>
</feature>
<evidence type="ECO:0000256" key="1">
    <source>
        <dbReference type="ARBA" id="ARBA00004141"/>
    </source>
</evidence>
<comment type="caution">
    <text evidence="5">The sequence shown here is derived from an EMBL/GenBank/DDBJ whole genome shotgun (WGS) entry which is preliminary data.</text>
</comment>
<accession>A0ABR3P2C3</accession>
<evidence type="ECO:0000256" key="3">
    <source>
        <dbReference type="SAM" id="Phobius"/>
    </source>
</evidence>
<dbReference type="InterPro" id="IPR036259">
    <property type="entry name" value="MFS_trans_sf"/>
</dbReference>
<gene>
    <name evidence="5" type="ORF">AAFC00_000226</name>
</gene>
<feature type="domain" description="Major facilitator superfamily (MFS) profile" evidence="4">
    <location>
        <begin position="33"/>
        <end position="459"/>
    </location>
</feature>
<feature type="transmembrane region" description="Helical" evidence="3">
    <location>
        <begin position="163"/>
        <end position="185"/>
    </location>
</feature>
<keyword evidence="3" id="KW-0472">Membrane</keyword>
<feature type="transmembrane region" description="Helical" evidence="3">
    <location>
        <begin position="432"/>
        <end position="456"/>
    </location>
</feature>
<organism evidence="5 6">
    <name type="scientific">Neodothiora populina</name>
    <dbReference type="NCBI Taxonomy" id="2781224"/>
    <lineage>
        <taxon>Eukaryota</taxon>
        <taxon>Fungi</taxon>
        <taxon>Dikarya</taxon>
        <taxon>Ascomycota</taxon>
        <taxon>Pezizomycotina</taxon>
        <taxon>Dothideomycetes</taxon>
        <taxon>Dothideomycetidae</taxon>
        <taxon>Dothideales</taxon>
        <taxon>Dothioraceae</taxon>
        <taxon>Neodothiora</taxon>
    </lineage>
</organism>
<protein>
    <recommendedName>
        <fullName evidence="4">Major facilitator superfamily (MFS) profile domain-containing protein</fullName>
    </recommendedName>
</protein>
<evidence type="ECO:0000256" key="2">
    <source>
        <dbReference type="SAM" id="MobiDB-lite"/>
    </source>
</evidence>